<accession>A0AAN4Z9L0</accession>
<reference evidence="4" key="1">
    <citation type="submission" date="2022-10" db="EMBL/GenBank/DDBJ databases">
        <title>Genome assembly of Pristionchus species.</title>
        <authorList>
            <person name="Yoshida K."/>
            <person name="Sommer R.J."/>
        </authorList>
    </citation>
    <scope>NUCLEOTIDE SEQUENCE [LARGE SCALE GENOMIC DNA]</scope>
    <source>
        <strain evidence="4">RS5460</strain>
    </source>
</reference>
<evidence type="ECO:0000259" key="2">
    <source>
        <dbReference type="SMART" id="SM00355"/>
    </source>
</evidence>
<feature type="domain" description="C2H2-type" evidence="2">
    <location>
        <begin position="70"/>
        <end position="94"/>
    </location>
</feature>
<feature type="region of interest" description="Disordered" evidence="1">
    <location>
        <begin position="30"/>
        <end position="58"/>
    </location>
</feature>
<feature type="non-terminal residue" evidence="3">
    <location>
        <position position="1"/>
    </location>
</feature>
<evidence type="ECO:0000313" key="4">
    <source>
        <dbReference type="Proteomes" id="UP001328107"/>
    </source>
</evidence>
<organism evidence="3 4">
    <name type="scientific">Pristionchus mayeri</name>
    <dbReference type="NCBI Taxonomy" id="1317129"/>
    <lineage>
        <taxon>Eukaryota</taxon>
        <taxon>Metazoa</taxon>
        <taxon>Ecdysozoa</taxon>
        <taxon>Nematoda</taxon>
        <taxon>Chromadorea</taxon>
        <taxon>Rhabditida</taxon>
        <taxon>Rhabditina</taxon>
        <taxon>Diplogasteromorpha</taxon>
        <taxon>Diplogasteroidea</taxon>
        <taxon>Neodiplogasteridae</taxon>
        <taxon>Pristionchus</taxon>
    </lineage>
</organism>
<dbReference type="InterPro" id="IPR013087">
    <property type="entry name" value="Znf_C2H2_type"/>
</dbReference>
<sequence length="231" mass="25318">KEVNYRNAQKIVVVKPGNSAKKLITCRNSNTQDRLSSGQSGQISPVKATPLSNISQQPSSSAAYAPWLSTKCSQPACDYRSMKKESLHKHEQSHSCSKISRRVADIKIDAKCPYCSLFVPNASTFVDHMQQCHSNLIITTSNVLTCNGYGRGKNGICPFVCSQTNEMLAHWEANAAAHGLPFMAFDYELAKTGASEKRCARAGNCQVKSKVPGKPGIVEHSMQMEVKPRQI</sequence>
<dbReference type="Proteomes" id="UP001328107">
    <property type="component" value="Unassembled WGS sequence"/>
</dbReference>
<dbReference type="EMBL" id="BTRK01000002">
    <property type="protein sequence ID" value="GMR35639.1"/>
    <property type="molecule type" value="Genomic_DNA"/>
</dbReference>
<dbReference type="AlphaFoldDB" id="A0AAN4Z9L0"/>
<protein>
    <recommendedName>
        <fullName evidence="2">C2H2-type domain-containing protein</fullName>
    </recommendedName>
</protein>
<feature type="compositionally biased region" description="Polar residues" evidence="1">
    <location>
        <begin position="30"/>
        <end position="43"/>
    </location>
</feature>
<evidence type="ECO:0000256" key="1">
    <source>
        <dbReference type="SAM" id="MobiDB-lite"/>
    </source>
</evidence>
<keyword evidence="4" id="KW-1185">Reference proteome</keyword>
<feature type="domain" description="C2H2-type" evidence="2">
    <location>
        <begin position="110"/>
        <end position="133"/>
    </location>
</feature>
<name>A0AAN4Z9L0_9BILA</name>
<dbReference type="SMART" id="SM00355">
    <property type="entry name" value="ZnF_C2H2"/>
    <property type="match status" value="2"/>
</dbReference>
<proteinExistence type="predicted"/>
<evidence type="ECO:0000313" key="3">
    <source>
        <dbReference type="EMBL" id="GMR35639.1"/>
    </source>
</evidence>
<comment type="caution">
    <text evidence="3">The sequence shown here is derived from an EMBL/GenBank/DDBJ whole genome shotgun (WGS) entry which is preliminary data.</text>
</comment>
<gene>
    <name evidence="3" type="ORF">PMAYCL1PPCAC_05834</name>
</gene>